<keyword evidence="1" id="KW-0732">Signal</keyword>
<feature type="chain" id="PRO_5002116499" evidence="1">
    <location>
        <begin position="28"/>
        <end position="69"/>
    </location>
</feature>
<evidence type="ECO:0000313" key="2">
    <source>
        <dbReference type="EMBL" id="CEN46319.1"/>
    </source>
</evidence>
<name>A0A0B7I6I6_9FLAO</name>
<dbReference type="AlphaFoldDB" id="A0A0B7I6I6"/>
<dbReference type="Proteomes" id="UP000039370">
    <property type="component" value="Unassembled WGS sequence"/>
</dbReference>
<organism evidence="2 3">
    <name type="scientific">Capnocytophaga canimorsus</name>
    <dbReference type="NCBI Taxonomy" id="28188"/>
    <lineage>
        <taxon>Bacteria</taxon>
        <taxon>Pseudomonadati</taxon>
        <taxon>Bacteroidota</taxon>
        <taxon>Flavobacteriia</taxon>
        <taxon>Flavobacteriales</taxon>
        <taxon>Flavobacteriaceae</taxon>
        <taxon>Capnocytophaga</taxon>
    </lineage>
</organism>
<dbReference type="InterPro" id="IPR008969">
    <property type="entry name" value="CarboxyPept-like_regulatory"/>
</dbReference>
<proteinExistence type="predicted"/>
<dbReference type="EMBL" id="CDOK01000007">
    <property type="protein sequence ID" value="CEN46319.1"/>
    <property type="molecule type" value="Genomic_DNA"/>
</dbReference>
<feature type="signal peptide" evidence="1">
    <location>
        <begin position="1"/>
        <end position="27"/>
    </location>
</feature>
<sequence length="69" mass="7714">MGLKIKKMMRRLLFLLLNLIVCGFSFAQEKKVTGVVKDETGVPLPGVTILVQGEKATGTQTDFRRKLLH</sequence>
<protein>
    <submittedName>
        <fullName evidence="2">Uncharacterized protein</fullName>
    </submittedName>
</protein>
<evidence type="ECO:0000256" key="1">
    <source>
        <dbReference type="SAM" id="SignalP"/>
    </source>
</evidence>
<accession>A0A0B7I6I6</accession>
<evidence type="ECO:0000313" key="3">
    <source>
        <dbReference type="Proteomes" id="UP000039370"/>
    </source>
</evidence>
<reference evidence="3" key="1">
    <citation type="submission" date="2015-01" db="EMBL/GenBank/DDBJ databases">
        <authorList>
            <person name="MANFREDI Pablo"/>
        </authorList>
    </citation>
    <scope>NUCLEOTIDE SEQUENCE [LARGE SCALE GENOMIC DNA]</scope>
    <source>
        <strain evidence="3">Cc11</strain>
    </source>
</reference>
<dbReference type="SUPFAM" id="SSF49464">
    <property type="entry name" value="Carboxypeptidase regulatory domain-like"/>
    <property type="match status" value="1"/>
</dbReference>
<gene>
    <name evidence="2" type="ORF">CCAN11_1040001</name>
</gene>